<dbReference type="Gene3D" id="3.40.50.300">
    <property type="entry name" value="P-loop containing nucleotide triphosphate hydrolases"/>
    <property type="match status" value="1"/>
</dbReference>
<dbReference type="InterPro" id="IPR006689">
    <property type="entry name" value="Small_GTPase_ARF/SAR"/>
</dbReference>
<keyword evidence="1" id="KW-0547">Nucleotide-binding</keyword>
<reference evidence="3 4" key="1">
    <citation type="submission" date="2020-01" db="EMBL/GenBank/DDBJ databases">
        <title>Genomes assembled from Gulf of Kutch pelagic sediment metagenomes.</title>
        <authorList>
            <person name="Chandrashekar M."/>
            <person name="Mahajan M.S."/>
            <person name="Dave K.J."/>
            <person name="Vatsa P."/>
            <person name="Nathani N.M."/>
        </authorList>
    </citation>
    <scope>NUCLEOTIDE SEQUENCE [LARGE SCALE GENOMIC DNA]</scope>
    <source>
        <strain evidence="3">KS3-K002</strain>
    </source>
</reference>
<gene>
    <name evidence="3" type="ORF">GWO12_05390</name>
</gene>
<evidence type="ECO:0000256" key="1">
    <source>
        <dbReference type="ARBA" id="ARBA00022741"/>
    </source>
</evidence>
<dbReference type="Pfam" id="PF00025">
    <property type="entry name" value="Arf"/>
    <property type="match status" value="1"/>
</dbReference>
<proteinExistence type="predicted"/>
<dbReference type="SUPFAM" id="SSF52540">
    <property type="entry name" value="P-loop containing nucleoside triphosphate hydrolases"/>
    <property type="match status" value="1"/>
</dbReference>
<dbReference type="GO" id="GO:0005525">
    <property type="term" value="F:GTP binding"/>
    <property type="evidence" value="ECO:0007669"/>
    <property type="project" value="UniProtKB-KW"/>
</dbReference>
<keyword evidence="2" id="KW-0342">GTP-binding</keyword>
<dbReference type="EMBL" id="JAACAK010000046">
    <property type="protein sequence ID" value="NIR74530.1"/>
    <property type="molecule type" value="Genomic_DNA"/>
</dbReference>
<name>A0AAE4ZBM0_9BACT</name>
<dbReference type="InterPro" id="IPR027417">
    <property type="entry name" value="P-loop_NTPase"/>
</dbReference>
<evidence type="ECO:0000256" key="2">
    <source>
        <dbReference type="ARBA" id="ARBA00023134"/>
    </source>
</evidence>
<dbReference type="GO" id="GO:0003924">
    <property type="term" value="F:GTPase activity"/>
    <property type="evidence" value="ECO:0007669"/>
    <property type="project" value="InterPro"/>
</dbReference>
<organism evidence="3 4">
    <name type="scientific">Candidatus Kutchimonas denitrificans</name>
    <dbReference type="NCBI Taxonomy" id="3056748"/>
    <lineage>
        <taxon>Bacteria</taxon>
        <taxon>Pseudomonadati</taxon>
        <taxon>Gemmatimonadota</taxon>
        <taxon>Gemmatimonadia</taxon>
        <taxon>Candidatus Palauibacterales</taxon>
        <taxon>Candidatus Palauibacteraceae</taxon>
        <taxon>Candidatus Kutchimonas</taxon>
    </lineage>
</organism>
<accession>A0AAE4ZBM0</accession>
<dbReference type="PANTHER" id="PTHR42708">
    <property type="entry name" value="ATP/GTP-BINDING PROTEIN-RELATED"/>
    <property type="match status" value="1"/>
</dbReference>
<dbReference type="AlphaFoldDB" id="A0AAE4ZBM0"/>
<evidence type="ECO:0000313" key="4">
    <source>
        <dbReference type="Proteomes" id="UP000702544"/>
    </source>
</evidence>
<protein>
    <submittedName>
        <fullName evidence="3">Gliding-motility protein MglA</fullName>
    </submittedName>
</protein>
<evidence type="ECO:0000313" key="3">
    <source>
        <dbReference type="EMBL" id="NIR74530.1"/>
    </source>
</evidence>
<comment type="caution">
    <text evidence="3">The sequence shown here is derived from an EMBL/GenBank/DDBJ whole genome shotgun (WGS) entry which is preliminary data.</text>
</comment>
<dbReference type="Proteomes" id="UP000702544">
    <property type="component" value="Unassembled WGS sequence"/>
</dbReference>
<dbReference type="InterPro" id="IPR052705">
    <property type="entry name" value="Gliding_Motility_GTPase"/>
</dbReference>
<sequence>MSLVNYATREITCKIVYYGPGRSGKTTNLQYIHSRVPWDRKGEMVSLATDADRTLFFDFLPLELGRISGFTTRFQLYTVPGQVYYNATRKLVLQGADGVVFVADSQKSQIDASLESFRNLHENLLEHGIDIRDIPVVIQYNKRDLPNVFSIEELEEEINFRNVPSFPASALLGEGVFDTLRSASEGVLKKLASKLDITADVPASEEAPSDGFR</sequence>
<dbReference type="PANTHER" id="PTHR42708:SF1">
    <property type="entry name" value="GLIDING MOTILITY PROTEIN MGLA"/>
    <property type="match status" value="1"/>
</dbReference>
<dbReference type="CDD" id="cd00882">
    <property type="entry name" value="Ras_like_GTPase"/>
    <property type="match status" value="1"/>
</dbReference>